<comment type="caution">
    <text evidence="1">The sequence shown here is derived from an EMBL/GenBank/DDBJ whole genome shotgun (WGS) entry which is preliminary data.</text>
</comment>
<keyword evidence="2" id="KW-1185">Reference proteome</keyword>
<evidence type="ECO:0000313" key="1">
    <source>
        <dbReference type="EMBL" id="KAF9648891.1"/>
    </source>
</evidence>
<name>A0ACB6ZGW0_THEGA</name>
<gene>
    <name evidence="1" type="ORF">BDM02DRAFT_3128764</name>
</gene>
<dbReference type="EMBL" id="MU118006">
    <property type="protein sequence ID" value="KAF9648891.1"/>
    <property type="molecule type" value="Genomic_DNA"/>
</dbReference>
<protein>
    <submittedName>
        <fullName evidence="1">Uncharacterized protein</fullName>
    </submittedName>
</protein>
<proteinExistence type="predicted"/>
<dbReference type="Proteomes" id="UP000886501">
    <property type="component" value="Unassembled WGS sequence"/>
</dbReference>
<organism evidence="1 2">
    <name type="scientific">Thelephora ganbajun</name>
    <name type="common">Ganba fungus</name>
    <dbReference type="NCBI Taxonomy" id="370292"/>
    <lineage>
        <taxon>Eukaryota</taxon>
        <taxon>Fungi</taxon>
        <taxon>Dikarya</taxon>
        <taxon>Basidiomycota</taxon>
        <taxon>Agaricomycotina</taxon>
        <taxon>Agaricomycetes</taxon>
        <taxon>Thelephorales</taxon>
        <taxon>Thelephoraceae</taxon>
        <taxon>Thelephora</taxon>
    </lineage>
</organism>
<accession>A0ACB6ZGW0</accession>
<sequence>MTRSRLVGSPLVAKQLSAAFHWLGDAGLADNPLRGHLFLSVFTTYYPRANAYIRTSARSSAHILYMVLEGIRIGLNMGHAIPASVIYPTTSATLGGKMDYSAVVVDGIDATRTSPRNHVVQAETQTNGRRKLLKHPRGLPLNLLLISGKVLMCDTLTNGYYWRDASAIGSKAWGGTTVGDTEGQRDHRMISQKDFVAHCTRYILDLDRLIPTHIRQPRPCLSVSRHFSTELGCAHFPKWS</sequence>
<reference evidence="1" key="1">
    <citation type="submission" date="2019-10" db="EMBL/GenBank/DDBJ databases">
        <authorList>
            <consortium name="DOE Joint Genome Institute"/>
            <person name="Kuo A."/>
            <person name="Miyauchi S."/>
            <person name="Kiss E."/>
            <person name="Drula E."/>
            <person name="Kohler A."/>
            <person name="Sanchez-Garcia M."/>
            <person name="Andreopoulos B."/>
            <person name="Barry K.W."/>
            <person name="Bonito G."/>
            <person name="Buee M."/>
            <person name="Carver A."/>
            <person name="Chen C."/>
            <person name="Cichocki N."/>
            <person name="Clum A."/>
            <person name="Culley D."/>
            <person name="Crous P.W."/>
            <person name="Fauchery L."/>
            <person name="Girlanda M."/>
            <person name="Hayes R."/>
            <person name="Keri Z."/>
            <person name="Labutti K."/>
            <person name="Lipzen A."/>
            <person name="Lombard V."/>
            <person name="Magnuson J."/>
            <person name="Maillard F."/>
            <person name="Morin E."/>
            <person name="Murat C."/>
            <person name="Nolan M."/>
            <person name="Ohm R."/>
            <person name="Pangilinan J."/>
            <person name="Pereira M."/>
            <person name="Perotto S."/>
            <person name="Peter M."/>
            <person name="Riley R."/>
            <person name="Sitrit Y."/>
            <person name="Stielow B."/>
            <person name="Szollosi G."/>
            <person name="Zifcakova L."/>
            <person name="Stursova M."/>
            <person name="Spatafora J.W."/>
            <person name="Tedersoo L."/>
            <person name="Vaario L.-M."/>
            <person name="Yamada A."/>
            <person name="Yan M."/>
            <person name="Wang P."/>
            <person name="Xu J."/>
            <person name="Bruns T."/>
            <person name="Baldrian P."/>
            <person name="Vilgalys R."/>
            <person name="Henrissat B."/>
            <person name="Grigoriev I.V."/>
            <person name="Hibbett D."/>
            <person name="Nagy L.G."/>
            <person name="Martin F.M."/>
        </authorList>
    </citation>
    <scope>NUCLEOTIDE SEQUENCE</scope>
    <source>
        <strain evidence="1">P2</strain>
    </source>
</reference>
<evidence type="ECO:0000313" key="2">
    <source>
        <dbReference type="Proteomes" id="UP000886501"/>
    </source>
</evidence>
<reference evidence="1" key="2">
    <citation type="journal article" date="2020" name="Nat. Commun.">
        <title>Large-scale genome sequencing of mycorrhizal fungi provides insights into the early evolution of symbiotic traits.</title>
        <authorList>
            <person name="Miyauchi S."/>
            <person name="Kiss E."/>
            <person name="Kuo A."/>
            <person name="Drula E."/>
            <person name="Kohler A."/>
            <person name="Sanchez-Garcia M."/>
            <person name="Morin E."/>
            <person name="Andreopoulos B."/>
            <person name="Barry K.W."/>
            <person name="Bonito G."/>
            <person name="Buee M."/>
            <person name="Carver A."/>
            <person name="Chen C."/>
            <person name="Cichocki N."/>
            <person name="Clum A."/>
            <person name="Culley D."/>
            <person name="Crous P.W."/>
            <person name="Fauchery L."/>
            <person name="Girlanda M."/>
            <person name="Hayes R.D."/>
            <person name="Keri Z."/>
            <person name="LaButti K."/>
            <person name="Lipzen A."/>
            <person name="Lombard V."/>
            <person name="Magnuson J."/>
            <person name="Maillard F."/>
            <person name="Murat C."/>
            <person name="Nolan M."/>
            <person name="Ohm R.A."/>
            <person name="Pangilinan J."/>
            <person name="Pereira M.F."/>
            <person name="Perotto S."/>
            <person name="Peter M."/>
            <person name="Pfister S."/>
            <person name="Riley R."/>
            <person name="Sitrit Y."/>
            <person name="Stielow J.B."/>
            <person name="Szollosi G."/>
            <person name="Zifcakova L."/>
            <person name="Stursova M."/>
            <person name="Spatafora J.W."/>
            <person name="Tedersoo L."/>
            <person name="Vaario L.M."/>
            <person name="Yamada A."/>
            <person name="Yan M."/>
            <person name="Wang P."/>
            <person name="Xu J."/>
            <person name="Bruns T."/>
            <person name="Baldrian P."/>
            <person name="Vilgalys R."/>
            <person name="Dunand C."/>
            <person name="Henrissat B."/>
            <person name="Grigoriev I.V."/>
            <person name="Hibbett D."/>
            <person name="Nagy L.G."/>
            <person name="Martin F.M."/>
        </authorList>
    </citation>
    <scope>NUCLEOTIDE SEQUENCE</scope>
    <source>
        <strain evidence="1">P2</strain>
    </source>
</reference>